<organism evidence="4 5">
    <name type="scientific">Rubus argutus</name>
    <name type="common">Southern blackberry</name>
    <dbReference type="NCBI Taxonomy" id="59490"/>
    <lineage>
        <taxon>Eukaryota</taxon>
        <taxon>Viridiplantae</taxon>
        <taxon>Streptophyta</taxon>
        <taxon>Embryophyta</taxon>
        <taxon>Tracheophyta</taxon>
        <taxon>Spermatophyta</taxon>
        <taxon>Magnoliopsida</taxon>
        <taxon>eudicotyledons</taxon>
        <taxon>Gunneridae</taxon>
        <taxon>Pentapetalae</taxon>
        <taxon>rosids</taxon>
        <taxon>fabids</taxon>
        <taxon>Rosales</taxon>
        <taxon>Rosaceae</taxon>
        <taxon>Rosoideae</taxon>
        <taxon>Rosoideae incertae sedis</taxon>
        <taxon>Rubus</taxon>
    </lineage>
</organism>
<dbReference type="EMBL" id="JBEDUW010000005">
    <property type="protein sequence ID" value="KAK9929278.1"/>
    <property type="molecule type" value="Genomic_DNA"/>
</dbReference>
<dbReference type="InterPro" id="IPR000719">
    <property type="entry name" value="Prot_kinase_dom"/>
</dbReference>
<evidence type="ECO:0000313" key="4">
    <source>
        <dbReference type="EMBL" id="KAK9929278.1"/>
    </source>
</evidence>
<proteinExistence type="predicted"/>
<dbReference type="GO" id="GO:0005886">
    <property type="term" value="C:plasma membrane"/>
    <property type="evidence" value="ECO:0007669"/>
    <property type="project" value="TreeGrafter"/>
</dbReference>
<dbReference type="Gene3D" id="3.40.50.620">
    <property type="entry name" value="HUPs"/>
    <property type="match status" value="1"/>
</dbReference>
<comment type="caution">
    <text evidence="4">The sequence shown here is derived from an EMBL/GenBank/DDBJ whole genome shotgun (WGS) entry which is preliminary data.</text>
</comment>
<dbReference type="PANTHER" id="PTHR27001:SF811">
    <property type="entry name" value="SERINE_THREONINE-PROTEIN KINASE CDG1-LIKE"/>
    <property type="match status" value="1"/>
</dbReference>
<evidence type="ECO:0000313" key="5">
    <source>
        <dbReference type="Proteomes" id="UP001457282"/>
    </source>
</evidence>
<gene>
    <name evidence="4" type="ORF">M0R45_026382</name>
</gene>
<dbReference type="Gene3D" id="3.30.200.20">
    <property type="entry name" value="Phosphorylase Kinase, domain 1"/>
    <property type="match status" value="1"/>
</dbReference>
<dbReference type="InterPro" id="IPR014729">
    <property type="entry name" value="Rossmann-like_a/b/a_fold"/>
</dbReference>
<keyword evidence="2" id="KW-0067">ATP-binding</keyword>
<keyword evidence="1" id="KW-0547">Nucleotide-binding</keyword>
<reference evidence="4 5" key="1">
    <citation type="journal article" date="2023" name="G3 (Bethesda)">
        <title>A chromosome-length genome assembly and annotation of blackberry (Rubus argutus, cv. 'Hillquist').</title>
        <authorList>
            <person name="Bruna T."/>
            <person name="Aryal R."/>
            <person name="Dudchenko O."/>
            <person name="Sargent D.J."/>
            <person name="Mead D."/>
            <person name="Buti M."/>
            <person name="Cavallini A."/>
            <person name="Hytonen T."/>
            <person name="Andres J."/>
            <person name="Pham M."/>
            <person name="Weisz D."/>
            <person name="Mascagni F."/>
            <person name="Usai G."/>
            <person name="Natali L."/>
            <person name="Bassil N."/>
            <person name="Fernandez G.E."/>
            <person name="Lomsadze A."/>
            <person name="Armour M."/>
            <person name="Olukolu B."/>
            <person name="Poorten T."/>
            <person name="Britton C."/>
            <person name="Davik J."/>
            <person name="Ashrafi H."/>
            <person name="Aiden E.L."/>
            <person name="Borodovsky M."/>
            <person name="Worthington M."/>
        </authorList>
    </citation>
    <scope>NUCLEOTIDE SEQUENCE [LARGE SCALE GENOMIC DNA]</scope>
    <source>
        <strain evidence="4">PI 553951</strain>
    </source>
</reference>
<dbReference type="InterPro" id="IPR001245">
    <property type="entry name" value="Ser-Thr/Tyr_kinase_cat_dom"/>
</dbReference>
<dbReference type="InterPro" id="IPR011009">
    <property type="entry name" value="Kinase-like_dom_sf"/>
</dbReference>
<dbReference type="PROSITE" id="PS50011">
    <property type="entry name" value="PROTEIN_KINASE_DOM"/>
    <property type="match status" value="1"/>
</dbReference>
<protein>
    <recommendedName>
        <fullName evidence="3">Protein kinase domain-containing protein</fullName>
    </recommendedName>
</protein>
<dbReference type="GO" id="GO:0005524">
    <property type="term" value="F:ATP binding"/>
    <property type="evidence" value="ECO:0007669"/>
    <property type="project" value="UniProtKB-KW"/>
</dbReference>
<evidence type="ECO:0000256" key="2">
    <source>
        <dbReference type="ARBA" id="ARBA00022840"/>
    </source>
</evidence>
<dbReference type="AlphaFoldDB" id="A0AAW1WZZ3"/>
<dbReference type="GO" id="GO:0004672">
    <property type="term" value="F:protein kinase activity"/>
    <property type="evidence" value="ECO:0007669"/>
    <property type="project" value="InterPro"/>
</dbReference>
<sequence length="524" mass="58830">MLTTSREAVIVAVDTNRSKGSVEAVEWALGHLVRPGDILLVLGVLLDDLLGNPKKHSCFQFKQILMGTGTCERSEMIDYEEVEIEEKYERKRGEYQISLQTIATQCKNNEVKLELKFAAGYCPARLATEEAQNLNTRWIVLDSHFRKFKVYLQGHVSCSIAVMKGKDFATVMLSTATPPDIFREENYDSSHTNHPVEVHSKCLSPNHLRKSCAPPPYPQNPCCYPLSWRTGFPRVFSHKELEVMTNGFADDNIRKEYDGTKVYQGILQGTTILVMSCHETNKGFWIIIKILSRLSHRNIINLAGYCYTGSSAYLVLDYPCFGNVETNLQCDEMAQKLGWKARWSIALEIGGSLRYLHEECAEGPIIHKSVCSCSVALSHDYSAMLGILDTAEWLAGDFPPNQDLIAGCSNLEEDERLFVDVRGYGTFLLELITGKSARCFRNEGKDQSMIDWALPLLENGVLRELIDCRVSKTACDARLIRQMAHAALLCLNVDSDHKLSISQALAIVRGDELVVSIQALKIFE</sequence>
<accession>A0AAW1WZZ3</accession>
<evidence type="ECO:0000256" key="1">
    <source>
        <dbReference type="ARBA" id="ARBA00022741"/>
    </source>
</evidence>
<name>A0AAW1WZZ3_RUBAR</name>
<dbReference type="PANTHER" id="PTHR27001">
    <property type="entry name" value="OS01G0253100 PROTEIN"/>
    <property type="match status" value="1"/>
</dbReference>
<dbReference type="SUPFAM" id="SSF56112">
    <property type="entry name" value="Protein kinase-like (PK-like)"/>
    <property type="match status" value="1"/>
</dbReference>
<dbReference type="Proteomes" id="UP001457282">
    <property type="component" value="Unassembled WGS sequence"/>
</dbReference>
<keyword evidence="5" id="KW-1185">Reference proteome</keyword>
<dbReference type="Pfam" id="PF07714">
    <property type="entry name" value="PK_Tyr_Ser-Thr"/>
    <property type="match status" value="1"/>
</dbReference>
<dbReference type="Gene3D" id="1.10.510.10">
    <property type="entry name" value="Transferase(Phosphotransferase) domain 1"/>
    <property type="match status" value="1"/>
</dbReference>
<evidence type="ECO:0000259" key="3">
    <source>
        <dbReference type="PROSITE" id="PS50011"/>
    </source>
</evidence>
<feature type="domain" description="Protein kinase" evidence="3">
    <location>
        <begin position="238"/>
        <end position="514"/>
    </location>
</feature>